<dbReference type="RefSeq" id="WP_157853312.1">
    <property type="nucleotide sequence ID" value="NZ_BNEE01000011.1"/>
</dbReference>
<reference evidence="2" key="1">
    <citation type="submission" date="2020-09" db="EMBL/GenBank/DDBJ databases">
        <title>Whole genome shotgun sequence of Streptomyces xanthophaeus NBRC 12829.</title>
        <authorList>
            <person name="Komaki H."/>
            <person name="Tamura T."/>
        </authorList>
    </citation>
    <scope>NUCLEOTIDE SEQUENCE</scope>
    <source>
        <strain evidence="2">NBRC 12829</strain>
    </source>
</reference>
<proteinExistence type="predicted"/>
<name>A0A919H6B0_9ACTN</name>
<keyword evidence="3" id="KW-1185">Reference proteome</keyword>
<keyword evidence="1" id="KW-0812">Transmembrane</keyword>
<keyword evidence="1" id="KW-0472">Membrane</keyword>
<evidence type="ECO:0000256" key="1">
    <source>
        <dbReference type="SAM" id="Phobius"/>
    </source>
</evidence>
<dbReference type="EMBL" id="BNEE01000011">
    <property type="protein sequence ID" value="GHI90480.1"/>
    <property type="molecule type" value="Genomic_DNA"/>
</dbReference>
<sequence length="53" mass="5562">MPPAADRHRHRDSIVLIALLAACAGVYLAVGATGFAGVISAVTGLYGAWHMRR</sequence>
<organism evidence="2 3">
    <name type="scientific">Streptomyces xanthophaeus</name>
    <dbReference type="NCBI Taxonomy" id="67385"/>
    <lineage>
        <taxon>Bacteria</taxon>
        <taxon>Bacillati</taxon>
        <taxon>Actinomycetota</taxon>
        <taxon>Actinomycetes</taxon>
        <taxon>Kitasatosporales</taxon>
        <taxon>Streptomycetaceae</taxon>
        <taxon>Streptomyces</taxon>
    </lineage>
</organism>
<evidence type="ECO:0000313" key="2">
    <source>
        <dbReference type="EMBL" id="GHI90480.1"/>
    </source>
</evidence>
<feature type="transmembrane region" description="Helical" evidence="1">
    <location>
        <begin position="16"/>
        <end position="49"/>
    </location>
</feature>
<evidence type="ECO:0000313" key="3">
    <source>
        <dbReference type="Proteomes" id="UP000600026"/>
    </source>
</evidence>
<dbReference type="PROSITE" id="PS51257">
    <property type="entry name" value="PROKAR_LIPOPROTEIN"/>
    <property type="match status" value="1"/>
</dbReference>
<gene>
    <name evidence="2" type="ORF">Sxan_78440</name>
</gene>
<dbReference type="OrthoDB" id="4333256at2"/>
<protein>
    <submittedName>
        <fullName evidence="2">Uncharacterized protein</fullName>
    </submittedName>
</protein>
<dbReference type="Proteomes" id="UP000600026">
    <property type="component" value="Unassembled WGS sequence"/>
</dbReference>
<keyword evidence="1" id="KW-1133">Transmembrane helix</keyword>
<dbReference type="AlphaFoldDB" id="A0A919H6B0"/>
<comment type="caution">
    <text evidence="2">The sequence shown here is derived from an EMBL/GenBank/DDBJ whole genome shotgun (WGS) entry which is preliminary data.</text>
</comment>
<accession>A0A919H6B0</accession>